<dbReference type="EMBL" id="MZ420154">
    <property type="protein sequence ID" value="QYA18349.1"/>
    <property type="molecule type" value="Genomic_DNA"/>
</dbReference>
<proteinExistence type="predicted"/>
<evidence type="ECO:0000313" key="1">
    <source>
        <dbReference type="EMBL" id="QYA18349.1"/>
    </source>
</evidence>
<organism evidence="1">
    <name type="scientific">Clandestinovirus</name>
    <dbReference type="NCBI Taxonomy" id="2831644"/>
    <lineage>
        <taxon>Viruses</taxon>
    </lineage>
</organism>
<accession>A0A8F8KQI9</accession>
<gene>
    <name evidence="1" type="ORF">KOM_12_79</name>
</gene>
<reference evidence="1" key="1">
    <citation type="submission" date="2021-06" db="EMBL/GenBank/DDBJ databases">
        <authorList>
            <person name="Rolland C."/>
        </authorList>
    </citation>
    <scope>NUCLEOTIDE SEQUENCE</scope>
    <source>
        <strain evidence="1">347.936635</strain>
    </source>
</reference>
<sequence>MHTIRLPRELITVITDKKRQEDEERTTKIFEDFIVPFVYHTRYPRCGPNTPEDTDAERFVEYGHMCSTSPEHGSTFTLTSIKRVCKRLRDDVVKGKSLHCEYLSCYFANKPNPFK</sequence>
<name>A0A8F8KQI9_9VIRU</name>
<protein>
    <submittedName>
        <fullName evidence="1">Uncharacterized protein</fullName>
    </submittedName>
</protein>